<evidence type="ECO:0000313" key="1">
    <source>
        <dbReference type="EMBL" id="VUG19230.1"/>
    </source>
</evidence>
<name>A0A7D9D0M3_DEKBR</name>
<reference evidence="1 2" key="1">
    <citation type="submission" date="2019-07" db="EMBL/GenBank/DDBJ databases">
        <authorList>
            <person name="Friedrich A."/>
            <person name="Schacherer J."/>
        </authorList>
    </citation>
    <scope>NUCLEOTIDE SEQUENCE [LARGE SCALE GENOMIC DNA]</scope>
</reference>
<accession>A0A7D9D0M3</accession>
<gene>
    <name evidence="1" type="ORF">DEBR0S4_13608G</name>
</gene>
<dbReference type="EMBL" id="CABFWN010000004">
    <property type="protein sequence ID" value="VUG19230.1"/>
    <property type="molecule type" value="Genomic_DNA"/>
</dbReference>
<protein>
    <submittedName>
        <fullName evidence="1">DEBR0S4_13608g1_1</fullName>
    </submittedName>
</protein>
<evidence type="ECO:0000313" key="2">
    <source>
        <dbReference type="Proteomes" id="UP000478008"/>
    </source>
</evidence>
<dbReference type="Proteomes" id="UP000478008">
    <property type="component" value="Unassembled WGS sequence"/>
</dbReference>
<dbReference type="AlphaFoldDB" id="A0A7D9D0M3"/>
<sequence>MNFNEFERLKTRIPESISHFRDIDKDISKLPQFIYNDKLIETLANCTLYHFFNNAQRSDSNHSLLHLLDIKFEFIIENQRGSTILGIPMYANQFLLQPLDPPRFQTLNGKALESVLMYPLPGTNWEWAWNEWHILMLNNVDENGWTYSGTSFGSKRWNSSRYLGKFVRRRIWLRMAERNFSTKVAADNSISEENIPSTINVFPFKNQEI</sequence>
<organism evidence="1 2">
    <name type="scientific">Dekkera bruxellensis</name>
    <name type="common">Brettanomyces custersii</name>
    <dbReference type="NCBI Taxonomy" id="5007"/>
    <lineage>
        <taxon>Eukaryota</taxon>
        <taxon>Fungi</taxon>
        <taxon>Dikarya</taxon>
        <taxon>Ascomycota</taxon>
        <taxon>Saccharomycotina</taxon>
        <taxon>Pichiomycetes</taxon>
        <taxon>Pichiales</taxon>
        <taxon>Pichiaceae</taxon>
        <taxon>Brettanomyces</taxon>
    </lineage>
</organism>
<proteinExistence type="predicted"/>
<keyword evidence="2" id="KW-1185">Reference proteome</keyword>